<evidence type="ECO:0000256" key="1">
    <source>
        <dbReference type="SAM" id="Phobius"/>
    </source>
</evidence>
<comment type="caution">
    <text evidence="2">The sequence shown here is derived from an EMBL/GenBank/DDBJ whole genome shotgun (WGS) entry which is preliminary data.</text>
</comment>
<keyword evidence="1" id="KW-1133">Transmembrane helix</keyword>
<gene>
    <name evidence="2" type="ORF">OSTQU699_LOCUS7761</name>
</gene>
<dbReference type="PANTHER" id="PTHR28556">
    <property type="entry name" value="TRANSMEMBRANE PROTEIN 106B"/>
    <property type="match status" value="1"/>
</dbReference>
<name>A0A8S1JAJ1_9CHLO</name>
<evidence type="ECO:0000313" key="3">
    <source>
        <dbReference type="Proteomes" id="UP000708148"/>
    </source>
</evidence>
<dbReference type="Proteomes" id="UP000708148">
    <property type="component" value="Unassembled WGS sequence"/>
</dbReference>
<accession>A0A8S1JAJ1</accession>
<dbReference type="AlphaFoldDB" id="A0A8S1JAJ1"/>
<dbReference type="OrthoDB" id="508875at2759"/>
<keyword evidence="1" id="KW-0472">Membrane</keyword>
<dbReference type="InterPro" id="IPR009790">
    <property type="entry name" value="TMEM106"/>
</dbReference>
<dbReference type="PANTHER" id="PTHR28556:SF4">
    <property type="entry name" value="TRANSMEMBRANE PROTEIN 106A"/>
    <property type="match status" value="1"/>
</dbReference>
<keyword evidence="3" id="KW-1185">Reference proteome</keyword>
<reference evidence="2" key="1">
    <citation type="submission" date="2020-12" db="EMBL/GenBank/DDBJ databases">
        <authorList>
            <person name="Iha C."/>
        </authorList>
    </citation>
    <scope>NUCLEOTIDE SEQUENCE</scope>
</reference>
<organism evidence="2 3">
    <name type="scientific">Ostreobium quekettii</name>
    <dbReference type="NCBI Taxonomy" id="121088"/>
    <lineage>
        <taxon>Eukaryota</taxon>
        <taxon>Viridiplantae</taxon>
        <taxon>Chlorophyta</taxon>
        <taxon>core chlorophytes</taxon>
        <taxon>Ulvophyceae</taxon>
        <taxon>TCBD clade</taxon>
        <taxon>Bryopsidales</taxon>
        <taxon>Ostreobineae</taxon>
        <taxon>Ostreobiaceae</taxon>
        <taxon>Ostreobium</taxon>
    </lineage>
</organism>
<protein>
    <submittedName>
        <fullName evidence="2">Uncharacterized protein</fullName>
    </submittedName>
</protein>
<feature type="transmembrane region" description="Helical" evidence="1">
    <location>
        <begin position="79"/>
        <end position="102"/>
    </location>
</feature>
<proteinExistence type="predicted"/>
<dbReference type="EMBL" id="CAJHUC010001813">
    <property type="protein sequence ID" value="CAD7702404.1"/>
    <property type="molecule type" value="Genomic_DNA"/>
</dbReference>
<keyword evidence="1" id="KW-0812">Transmembrane</keyword>
<sequence length="243" mass="26593">MPAREEGSEVGNGMPPLLGLADAADGHGAGASLWSRILCCGGPPAEPPVSGYEVLIHDCSQRFGTSTIRLSDPRLKSRFPIWVILALGLVFVCGILIVFFTVPRGMSIGRTSAFNVTTIYLNQTYSKYRLVVKLKIPILNYNYIDGYVSGNVTMRFYHVTAGTQHIKRHRIQSRSISGCRQTEITATVDASFVPYEYIARVLDNCLNFPYELVFFVSGAFEVGTSQGAASVTTQQTSDCSTNM</sequence>
<evidence type="ECO:0000313" key="2">
    <source>
        <dbReference type="EMBL" id="CAD7702404.1"/>
    </source>
</evidence>